<dbReference type="PROSITE" id="PS50005">
    <property type="entry name" value="TPR"/>
    <property type="match status" value="1"/>
</dbReference>
<dbReference type="InterPro" id="IPR019734">
    <property type="entry name" value="TPR_rpt"/>
</dbReference>
<comment type="caution">
    <text evidence="2">The sequence shown here is derived from an EMBL/GenBank/DDBJ whole genome shotgun (WGS) entry which is preliminary data.</text>
</comment>
<dbReference type="AlphaFoldDB" id="A0A7X9DKT5"/>
<evidence type="ECO:0000313" key="2">
    <source>
        <dbReference type="EMBL" id="NMB70320.1"/>
    </source>
</evidence>
<dbReference type="InterPro" id="IPR011990">
    <property type="entry name" value="TPR-like_helical_dom_sf"/>
</dbReference>
<gene>
    <name evidence="2" type="ORF">GYA27_03915</name>
</gene>
<organism evidence="2 3">
    <name type="scientific">candidate division WWE3 bacterium</name>
    <dbReference type="NCBI Taxonomy" id="2053526"/>
    <lineage>
        <taxon>Bacteria</taxon>
        <taxon>Katanobacteria</taxon>
    </lineage>
</organism>
<evidence type="ECO:0000313" key="3">
    <source>
        <dbReference type="Proteomes" id="UP000526033"/>
    </source>
</evidence>
<dbReference type="Proteomes" id="UP000526033">
    <property type="component" value="Unassembled WGS sequence"/>
</dbReference>
<dbReference type="Gene3D" id="1.25.40.10">
    <property type="entry name" value="Tetratricopeptide repeat domain"/>
    <property type="match status" value="1"/>
</dbReference>
<dbReference type="SUPFAM" id="SSF48452">
    <property type="entry name" value="TPR-like"/>
    <property type="match status" value="1"/>
</dbReference>
<evidence type="ECO:0000256" key="1">
    <source>
        <dbReference type="PROSITE-ProRule" id="PRU00339"/>
    </source>
</evidence>
<name>A0A7X9DKT5_UNCKA</name>
<accession>A0A7X9DKT5</accession>
<protein>
    <submittedName>
        <fullName evidence="2">Tetratricopeptide repeat protein</fullName>
    </submittedName>
</protein>
<keyword evidence="1" id="KW-0802">TPR repeat</keyword>
<sequence>MRKIFHFTFVLITIVFFVIAFKNISTMYSADVYAERGRQLFDDGNYQESFQYLQRAVNLNPLEPRYYIARAKTLVGLTPGASDSNTRTYKLLALEDLRTAENLNPNNIITVKGAVSLYYFLATKDLTRPAGPENTDLEFVDITKSFYKHIWNKSPNDVGIFVLLHTYSKRLGFEDLTEESGQKIRELRPDLLEWYNFN</sequence>
<reference evidence="2 3" key="1">
    <citation type="journal article" date="2020" name="Biotechnol. Biofuels">
        <title>New insights from the biogas microbiome by comprehensive genome-resolved metagenomics of nearly 1600 species originating from multiple anaerobic digesters.</title>
        <authorList>
            <person name="Campanaro S."/>
            <person name="Treu L."/>
            <person name="Rodriguez-R L.M."/>
            <person name="Kovalovszki A."/>
            <person name="Ziels R.M."/>
            <person name="Maus I."/>
            <person name="Zhu X."/>
            <person name="Kougias P.G."/>
            <person name="Basile A."/>
            <person name="Luo G."/>
            <person name="Schluter A."/>
            <person name="Konstantinidis K.T."/>
            <person name="Angelidaki I."/>
        </authorList>
    </citation>
    <scope>NUCLEOTIDE SEQUENCE [LARGE SCALE GENOMIC DNA]</scope>
    <source>
        <strain evidence="2">AS27yjCOA_165</strain>
    </source>
</reference>
<dbReference type="EMBL" id="JAAZNL010000048">
    <property type="protein sequence ID" value="NMB70320.1"/>
    <property type="molecule type" value="Genomic_DNA"/>
</dbReference>
<proteinExistence type="predicted"/>
<feature type="repeat" description="TPR" evidence="1">
    <location>
        <begin position="30"/>
        <end position="63"/>
    </location>
</feature>